<name>A0A239EXZ9_9BACT</name>
<keyword evidence="3" id="KW-1185">Reference proteome</keyword>
<evidence type="ECO:0000313" key="1">
    <source>
        <dbReference type="EMBL" id="SNS49556.1"/>
    </source>
</evidence>
<dbReference type="AlphaFoldDB" id="A0A239EXZ9"/>
<gene>
    <name evidence="1" type="ORF">SAMN05421770_1011219</name>
    <name evidence="2" type="ORF">SAMN05421770_1021</name>
</gene>
<protein>
    <submittedName>
        <fullName evidence="1">Uncharacterized protein</fullName>
    </submittedName>
</protein>
<evidence type="ECO:0000313" key="3">
    <source>
        <dbReference type="Proteomes" id="UP000198356"/>
    </source>
</evidence>
<proteinExistence type="predicted"/>
<dbReference type="EMBL" id="FZOU01000001">
    <property type="protein sequence ID" value="SNS49556.1"/>
    <property type="molecule type" value="Genomic_DNA"/>
</dbReference>
<reference evidence="1 3" key="1">
    <citation type="submission" date="2017-06" db="EMBL/GenBank/DDBJ databases">
        <authorList>
            <person name="Kim H.J."/>
            <person name="Triplett B.A."/>
        </authorList>
    </citation>
    <scope>NUCLEOTIDE SEQUENCE [LARGE SCALE GENOMIC DNA]</scope>
    <source>
        <strain evidence="1 3">DSM 18704</strain>
    </source>
</reference>
<organism evidence="1 3">
    <name type="scientific">Granulicella rosea</name>
    <dbReference type="NCBI Taxonomy" id="474952"/>
    <lineage>
        <taxon>Bacteria</taxon>
        <taxon>Pseudomonadati</taxon>
        <taxon>Acidobacteriota</taxon>
        <taxon>Terriglobia</taxon>
        <taxon>Terriglobales</taxon>
        <taxon>Acidobacteriaceae</taxon>
        <taxon>Granulicella</taxon>
    </lineage>
</organism>
<evidence type="ECO:0000313" key="2">
    <source>
        <dbReference type="EMBL" id="SNS70449.1"/>
    </source>
</evidence>
<dbReference type="EMBL" id="FZOU01000002">
    <property type="protein sequence ID" value="SNS70449.1"/>
    <property type="molecule type" value="Genomic_DNA"/>
</dbReference>
<dbReference type="Proteomes" id="UP000198356">
    <property type="component" value="Unassembled WGS sequence"/>
</dbReference>
<accession>A0A239EXZ9</accession>
<sequence length="28" mass="3177">MATNDERIVTLNVQEDFAEKLTTGRPVQ</sequence>
<feature type="non-terminal residue" evidence="1">
    <location>
        <position position="28"/>
    </location>
</feature>